<feature type="region of interest" description="Disordered" evidence="1">
    <location>
        <begin position="651"/>
        <end position="676"/>
    </location>
</feature>
<dbReference type="GeneID" id="106475371"/>
<evidence type="ECO:0000256" key="1">
    <source>
        <dbReference type="SAM" id="MobiDB-lite"/>
    </source>
</evidence>
<feature type="region of interest" description="Disordered" evidence="1">
    <location>
        <begin position="75"/>
        <end position="94"/>
    </location>
</feature>
<organism evidence="2 3">
    <name type="scientific">Limulus polyphemus</name>
    <name type="common">Atlantic horseshoe crab</name>
    <dbReference type="NCBI Taxonomy" id="6850"/>
    <lineage>
        <taxon>Eukaryota</taxon>
        <taxon>Metazoa</taxon>
        <taxon>Ecdysozoa</taxon>
        <taxon>Arthropoda</taxon>
        <taxon>Chelicerata</taxon>
        <taxon>Merostomata</taxon>
        <taxon>Xiphosura</taxon>
        <taxon>Limulidae</taxon>
        <taxon>Limulus</taxon>
    </lineage>
</organism>
<evidence type="ECO:0000313" key="2">
    <source>
        <dbReference type="Proteomes" id="UP000694941"/>
    </source>
</evidence>
<reference evidence="3" key="1">
    <citation type="submission" date="2025-08" db="UniProtKB">
        <authorList>
            <consortium name="RefSeq"/>
        </authorList>
    </citation>
    <scope>IDENTIFICATION</scope>
    <source>
        <tissue evidence="3">Muscle</tissue>
    </source>
</reference>
<feature type="compositionally biased region" description="Polar residues" evidence="1">
    <location>
        <begin position="655"/>
        <end position="668"/>
    </location>
</feature>
<dbReference type="RefSeq" id="XP_013791511.1">
    <property type="nucleotide sequence ID" value="XM_013936057.2"/>
</dbReference>
<accession>A0ABM1BZB0</accession>
<evidence type="ECO:0000313" key="3">
    <source>
        <dbReference type="RefSeq" id="XP_013791511.1"/>
    </source>
</evidence>
<feature type="region of interest" description="Disordered" evidence="1">
    <location>
        <begin position="785"/>
        <end position="826"/>
    </location>
</feature>
<keyword evidence="2" id="KW-1185">Reference proteome</keyword>
<gene>
    <name evidence="3" type="primary">LOC106475371</name>
</gene>
<proteinExistence type="predicted"/>
<feature type="compositionally biased region" description="Basic and acidic residues" evidence="1">
    <location>
        <begin position="78"/>
        <end position="89"/>
    </location>
</feature>
<protein>
    <submittedName>
        <fullName evidence="3">Uncharacterized protein LOC106475371</fullName>
    </submittedName>
</protein>
<dbReference type="Proteomes" id="UP000694941">
    <property type="component" value="Unplaced"/>
</dbReference>
<feature type="compositionally biased region" description="Basic and acidic residues" evidence="1">
    <location>
        <begin position="812"/>
        <end position="823"/>
    </location>
</feature>
<sequence length="909" mass="102217">MEFIGQNDGDEKVSSTNKATEEQVFGFSILSDNSLQGIGDSEMIHLPQQVELNDEQIHLNQKNGEEIILLMNASQGDAHGDPRTSHDSEGNTEITTVGNLPVTVNTGAVKMEYGKENGGIYDMLPSELDVLKDGNTDTLSVDVSHVLHSASKQKGLARKVQDDDSGPVHDMSEEAKWKTVTEGFVCSETLKKGKGEHYNNVSDFQGLENAVIENNKCLPKGFHKEESSWKENIPKPGVPMGKRSQLCVTCVNICESDLDQVETEVECKQKDSAKSSDRLHWPVIAKLEREDSSLKQILPTEKLENISYQVLNILDKETVDVQVENCNQGRVVTQVSGPNYVKVSNHKEEYDQAQNFGMGGAQVLTGRDNFNQNTVVAQACASTYSIHTGEDDQQHLLPQIFDSMNNQVSVPKEECDQDGIIGPASDPSNILASTPEDKSDQDIMGTEIISLNGIQLSSYKKECHKEDIVVSASKPNDIQDSTTEKECHKEDIIQVYCSEKQLGEQNSLVQFQNSCTKFDQSSLKTNILSIPELGDMKKAFELQDDDCCFSVKHEPQAAEEMLKTLMENNRDSSIQVAVPYELETNVQKSCREGINDSIGDLSHTYKEFFTKENVLKSYSKKASFESHIIIPKIKGKSEQLVTMCKTPESKDQVEWSDSSETLTDNKSQTAKKRKIQAGSGTCGKQLKIVEATLSDSIKENKEMETMVEMTPRTSRKRNTSNIVGLRTLYLRSSVKKIKKYSESHSSHVKSIPKLYTDQSDKDEMEADQSNISQMKTNLRLEADKQKDTDVQGITDHIVKNKNKSKRNQPSCRESENTCEERRKQTPRLSVHKSNRFTNEIQINKNFSELLEKQWAELTGRRLSHSKTRKKLKKVSSLHLKRTTDRLKSVKRNVKKTEFLKQVVINRNRI</sequence>
<name>A0ABM1BZB0_LIMPO</name>